<dbReference type="InterPro" id="IPR036291">
    <property type="entry name" value="NAD(P)-bd_dom_sf"/>
</dbReference>
<reference evidence="3" key="1">
    <citation type="journal article" date="2019" name="Int. J. Syst. Evol. Microbiol.">
        <title>The Global Catalogue of Microorganisms (GCM) 10K type strain sequencing project: providing services to taxonomists for standard genome sequencing and annotation.</title>
        <authorList>
            <consortium name="The Broad Institute Genomics Platform"/>
            <consortium name="The Broad Institute Genome Sequencing Center for Infectious Disease"/>
            <person name="Wu L."/>
            <person name="Ma J."/>
        </authorList>
    </citation>
    <scope>NUCLEOTIDE SEQUENCE [LARGE SCALE GENOMIC DNA]</scope>
    <source>
        <strain evidence="3">JCM 5062</strain>
    </source>
</reference>
<dbReference type="EMBL" id="BAAASR010000006">
    <property type="protein sequence ID" value="GAA2482415.1"/>
    <property type="molecule type" value="Genomic_DNA"/>
</dbReference>
<feature type="domain" description="NAD(P)-binding" evidence="1">
    <location>
        <begin position="15"/>
        <end position="192"/>
    </location>
</feature>
<dbReference type="SUPFAM" id="SSF51735">
    <property type="entry name" value="NAD(P)-binding Rossmann-fold domains"/>
    <property type="match status" value="1"/>
</dbReference>
<accession>A0ABP5YLL2</accession>
<name>A0ABP5YLL2_9ACTN</name>
<proteinExistence type="predicted"/>
<dbReference type="Proteomes" id="UP001499942">
    <property type="component" value="Unassembled WGS sequence"/>
</dbReference>
<sequence>MIRDARPRPVVAVTGATGTVGRLVAHGLAADGSAEVRLLVRDPDKAARAGLPGRAVAADFGEAAPLREALRGAEAVFVVTGDPLRPDHDENVIAAARAAGVRRVVKLSALAVLDPGAQDPLTRWQRDNEERLRASGLDWTLLRPRAFMSNALGWAASVREEGVVRGLYGSGRNACVDPRDVADAAVRALLDPACAGRSYALTGPEPLSPRDQTDTLGEVLGRPLEFVELTEDEAVERWRSRWPEHLVRALLEGARRQRDGAKATVAEGVREATGRPPRGFADWVRAHAHVFGAVAAAPPAGDTV</sequence>
<protein>
    <submittedName>
        <fullName evidence="2">Butenolide phosphate reductase ScbC</fullName>
    </submittedName>
</protein>
<keyword evidence="3" id="KW-1185">Reference proteome</keyword>
<dbReference type="PANTHER" id="PTHR43162">
    <property type="match status" value="1"/>
</dbReference>
<gene>
    <name evidence="2" type="primary">scbC</name>
    <name evidence="2" type="ORF">GCM10010393_11360</name>
</gene>
<evidence type="ECO:0000259" key="1">
    <source>
        <dbReference type="Pfam" id="PF13460"/>
    </source>
</evidence>
<dbReference type="Pfam" id="PF13460">
    <property type="entry name" value="NAD_binding_10"/>
    <property type="match status" value="1"/>
</dbReference>
<dbReference type="Gene3D" id="3.90.25.10">
    <property type="entry name" value="UDP-galactose 4-epimerase, domain 1"/>
    <property type="match status" value="1"/>
</dbReference>
<dbReference type="PANTHER" id="PTHR43162:SF1">
    <property type="entry name" value="PRESTALK A DIFFERENTIATION PROTEIN A"/>
    <property type="match status" value="1"/>
</dbReference>
<dbReference type="RefSeq" id="WP_344357169.1">
    <property type="nucleotide sequence ID" value="NZ_BAAASR010000006.1"/>
</dbReference>
<evidence type="ECO:0000313" key="2">
    <source>
        <dbReference type="EMBL" id="GAA2482415.1"/>
    </source>
</evidence>
<comment type="caution">
    <text evidence="2">The sequence shown here is derived from an EMBL/GenBank/DDBJ whole genome shotgun (WGS) entry which is preliminary data.</text>
</comment>
<evidence type="ECO:0000313" key="3">
    <source>
        <dbReference type="Proteomes" id="UP001499942"/>
    </source>
</evidence>
<dbReference type="InterPro" id="IPR016040">
    <property type="entry name" value="NAD(P)-bd_dom"/>
</dbReference>
<dbReference type="Gene3D" id="3.40.50.720">
    <property type="entry name" value="NAD(P)-binding Rossmann-like Domain"/>
    <property type="match status" value="1"/>
</dbReference>
<organism evidence="2 3">
    <name type="scientific">Streptomyces gobitricini</name>
    <dbReference type="NCBI Taxonomy" id="68211"/>
    <lineage>
        <taxon>Bacteria</taxon>
        <taxon>Bacillati</taxon>
        <taxon>Actinomycetota</taxon>
        <taxon>Actinomycetes</taxon>
        <taxon>Kitasatosporales</taxon>
        <taxon>Streptomycetaceae</taxon>
        <taxon>Streptomyces</taxon>
    </lineage>
</organism>
<dbReference type="InterPro" id="IPR051604">
    <property type="entry name" value="Ergot_Alk_Oxidoreductase"/>
</dbReference>